<sequence>MSDDSISHGEDKENLLYIAQKIRLEEFTFGESDDHNYLRESIVSVESDVSTEKIGSDVNLYNRVCRRIGYPDIFNDAEVLAKTKPFKLIWTYGMNAKVGIINLTVKDRKEILFASGHSPILYNYCTKQMKSLEGH</sequence>
<evidence type="ECO:0000313" key="1">
    <source>
        <dbReference type="EMBL" id="KAJ8950418.1"/>
    </source>
</evidence>
<reference evidence="1" key="1">
    <citation type="journal article" date="2023" name="Insect Mol. Biol.">
        <title>Genome sequencing provides insights into the evolution of gene families encoding plant cell wall-degrading enzymes in longhorned beetles.</title>
        <authorList>
            <person name="Shin N.R."/>
            <person name="Okamura Y."/>
            <person name="Kirsch R."/>
            <person name="Pauchet Y."/>
        </authorList>
    </citation>
    <scope>NUCLEOTIDE SEQUENCE</scope>
    <source>
        <strain evidence="1">AMC_N1</strain>
    </source>
</reference>
<dbReference type="AlphaFoldDB" id="A0AAV8YGM9"/>
<name>A0AAV8YGM9_9CUCU</name>
<evidence type="ECO:0000313" key="2">
    <source>
        <dbReference type="Proteomes" id="UP001162162"/>
    </source>
</evidence>
<accession>A0AAV8YGM9</accession>
<feature type="non-terminal residue" evidence="1">
    <location>
        <position position="135"/>
    </location>
</feature>
<proteinExistence type="predicted"/>
<organism evidence="1 2">
    <name type="scientific">Aromia moschata</name>
    <dbReference type="NCBI Taxonomy" id="1265417"/>
    <lineage>
        <taxon>Eukaryota</taxon>
        <taxon>Metazoa</taxon>
        <taxon>Ecdysozoa</taxon>
        <taxon>Arthropoda</taxon>
        <taxon>Hexapoda</taxon>
        <taxon>Insecta</taxon>
        <taxon>Pterygota</taxon>
        <taxon>Neoptera</taxon>
        <taxon>Endopterygota</taxon>
        <taxon>Coleoptera</taxon>
        <taxon>Polyphaga</taxon>
        <taxon>Cucujiformia</taxon>
        <taxon>Chrysomeloidea</taxon>
        <taxon>Cerambycidae</taxon>
        <taxon>Cerambycinae</taxon>
        <taxon>Callichromatini</taxon>
        <taxon>Aromia</taxon>
    </lineage>
</organism>
<comment type="caution">
    <text evidence="1">The sequence shown here is derived from an EMBL/GenBank/DDBJ whole genome shotgun (WGS) entry which is preliminary data.</text>
</comment>
<dbReference type="EMBL" id="JAPWTK010000101">
    <property type="protein sequence ID" value="KAJ8950418.1"/>
    <property type="molecule type" value="Genomic_DNA"/>
</dbReference>
<dbReference type="Proteomes" id="UP001162162">
    <property type="component" value="Unassembled WGS sequence"/>
</dbReference>
<protein>
    <submittedName>
        <fullName evidence="1">Uncharacterized protein</fullName>
    </submittedName>
</protein>
<gene>
    <name evidence="1" type="ORF">NQ318_003694</name>
</gene>
<keyword evidence="2" id="KW-1185">Reference proteome</keyword>